<reference evidence="1 2" key="1">
    <citation type="submission" date="2013-02" db="EMBL/GenBank/DDBJ databases">
        <title>The Genome Sequence of Acinetobacter calcoaceticus CIP 81.8.</title>
        <authorList>
            <consortium name="The Broad Institute Genome Sequencing Platform"/>
            <consortium name="The Broad Institute Genome Sequencing Center for Infectious Disease"/>
            <person name="Cerqueira G."/>
            <person name="Feldgarden M."/>
            <person name="Courvalin P."/>
            <person name="Perichon B."/>
            <person name="Grillot-Courvalin C."/>
            <person name="Clermont D."/>
            <person name="Rocha E."/>
            <person name="Yoon E.-J."/>
            <person name="Nemec A."/>
            <person name="Walker B."/>
            <person name="Young S.K."/>
            <person name="Zeng Q."/>
            <person name="Gargeya S."/>
            <person name="Fitzgerald M."/>
            <person name="Haas B."/>
            <person name="Abouelleil A."/>
            <person name="Alvarado L."/>
            <person name="Arachchi H.M."/>
            <person name="Berlin A.M."/>
            <person name="Chapman S.B."/>
            <person name="Dewar J."/>
            <person name="Goldberg J."/>
            <person name="Griggs A."/>
            <person name="Gujja S."/>
            <person name="Hansen M."/>
            <person name="Howarth C."/>
            <person name="Imamovic A."/>
            <person name="Larimer J."/>
            <person name="McCowan C."/>
            <person name="Murphy C."/>
            <person name="Neiman D."/>
            <person name="Pearson M."/>
            <person name="Priest M."/>
            <person name="Roberts A."/>
            <person name="Saif S."/>
            <person name="Shea T."/>
            <person name="Sisk P."/>
            <person name="Sykes S."/>
            <person name="Wortman J."/>
            <person name="Nusbaum C."/>
            <person name="Birren B."/>
        </authorList>
    </citation>
    <scope>NUCLEOTIDE SEQUENCE [LARGE SCALE GENOMIC DNA]</scope>
    <source>
        <strain evidence="1 2">CIP 81.8</strain>
    </source>
</reference>
<organism evidence="1 2">
    <name type="scientific">Acinetobacter calcoaceticus DSM 30006 = CIP 81.8</name>
    <dbReference type="NCBI Taxonomy" id="981331"/>
    <lineage>
        <taxon>Bacteria</taxon>
        <taxon>Pseudomonadati</taxon>
        <taxon>Pseudomonadota</taxon>
        <taxon>Gammaproteobacteria</taxon>
        <taxon>Moraxellales</taxon>
        <taxon>Moraxellaceae</taxon>
        <taxon>Acinetobacter</taxon>
        <taxon>Acinetobacter calcoaceticus/baumannii complex</taxon>
    </lineage>
</organism>
<name>A0ABN0K5V5_ACICA</name>
<evidence type="ECO:0000313" key="2">
    <source>
        <dbReference type="Proteomes" id="UP000013024"/>
    </source>
</evidence>
<dbReference type="Proteomes" id="UP000013024">
    <property type="component" value="Unassembled WGS sequence"/>
</dbReference>
<comment type="caution">
    <text evidence="1">The sequence shown here is derived from an EMBL/GenBank/DDBJ whole genome shotgun (WGS) entry which is preliminary data.</text>
</comment>
<keyword evidence="2" id="KW-1185">Reference proteome</keyword>
<dbReference type="EMBL" id="APQI01000004">
    <property type="protein sequence ID" value="ENV98896.1"/>
    <property type="molecule type" value="Genomic_DNA"/>
</dbReference>
<evidence type="ECO:0000313" key="1">
    <source>
        <dbReference type="EMBL" id="ENV98896.1"/>
    </source>
</evidence>
<protein>
    <submittedName>
        <fullName evidence="1">Uncharacterized protein</fullName>
    </submittedName>
</protein>
<sequence length="49" mass="5225">MEILKTKIAIMGSRLTGLSNSEIEILASSAKHRIGLSKGINDKQTVVDG</sequence>
<accession>A0ABN0K5V5</accession>
<proteinExistence type="predicted"/>
<gene>
    <name evidence="1" type="ORF">F936_01979</name>
</gene>